<evidence type="ECO:0000313" key="4">
    <source>
        <dbReference type="Proteomes" id="UP000610456"/>
    </source>
</evidence>
<dbReference type="Pfam" id="PF07632">
    <property type="entry name" value="Sde182_NH-like"/>
    <property type="match status" value="1"/>
</dbReference>
<evidence type="ECO:0000259" key="1">
    <source>
        <dbReference type="Pfam" id="PF07632"/>
    </source>
</evidence>
<dbReference type="Proteomes" id="UP000610456">
    <property type="component" value="Unassembled WGS sequence"/>
</dbReference>
<name>A0A918W111_9FLAO</name>
<evidence type="ECO:0000259" key="2">
    <source>
        <dbReference type="Pfam" id="PF21027"/>
    </source>
</evidence>
<evidence type="ECO:0008006" key="5">
    <source>
        <dbReference type="Google" id="ProtNLM"/>
    </source>
</evidence>
<dbReference type="InterPro" id="IPR011483">
    <property type="entry name" value="Sde182_NH-like"/>
</dbReference>
<reference evidence="3" key="2">
    <citation type="submission" date="2020-09" db="EMBL/GenBank/DDBJ databases">
        <authorList>
            <person name="Sun Q."/>
            <person name="Kim S."/>
        </authorList>
    </citation>
    <scope>NUCLEOTIDE SEQUENCE</scope>
    <source>
        <strain evidence="3">KCTC 12719</strain>
    </source>
</reference>
<reference evidence="3" key="1">
    <citation type="journal article" date="2014" name="Int. J. Syst. Evol. Microbiol.">
        <title>Complete genome sequence of Corynebacterium casei LMG S-19264T (=DSM 44701T), isolated from a smear-ripened cheese.</title>
        <authorList>
            <consortium name="US DOE Joint Genome Institute (JGI-PGF)"/>
            <person name="Walter F."/>
            <person name="Albersmeier A."/>
            <person name="Kalinowski J."/>
            <person name="Ruckert C."/>
        </authorList>
    </citation>
    <scope>NUCLEOTIDE SEQUENCE</scope>
    <source>
        <strain evidence="3">KCTC 12719</strain>
    </source>
</reference>
<organism evidence="3 4">
    <name type="scientific">Salinimicrobium marinum</name>
    <dbReference type="NCBI Taxonomy" id="680283"/>
    <lineage>
        <taxon>Bacteria</taxon>
        <taxon>Pseudomonadati</taxon>
        <taxon>Bacteroidota</taxon>
        <taxon>Flavobacteriia</taxon>
        <taxon>Flavobacteriales</taxon>
        <taxon>Flavobacteriaceae</taxon>
        <taxon>Salinimicrobium</taxon>
    </lineage>
</organism>
<dbReference type="EMBL" id="BMXB01000017">
    <property type="protein sequence ID" value="GHA47617.1"/>
    <property type="molecule type" value="Genomic_DNA"/>
</dbReference>
<protein>
    <recommendedName>
        <fullName evidence="5">DUF1593 domain-containing protein</fullName>
    </recommendedName>
</protein>
<keyword evidence="4" id="KW-1185">Reference proteome</keyword>
<dbReference type="InterPro" id="IPR036452">
    <property type="entry name" value="Ribo_hydro-like"/>
</dbReference>
<dbReference type="InterPro" id="IPR048527">
    <property type="entry name" value="Sde182_C"/>
</dbReference>
<comment type="caution">
    <text evidence="3">The sequence shown here is derived from an EMBL/GenBank/DDBJ whole genome shotgun (WGS) entry which is preliminary data.</text>
</comment>
<dbReference type="Gene3D" id="2.60.40.10">
    <property type="entry name" value="Immunoglobulins"/>
    <property type="match status" value="1"/>
</dbReference>
<dbReference type="InterPro" id="IPR013783">
    <property type="entry name" value="Ig-like_fold"/>
</dbReference>
<sequence>MVHADMYEIEAIIISTGWSIKNVDHVNHFKEIATGVIDAYQKDLPNLIKRSDQHGFSQDNEKQEIGYWPSADYLKKRTMFGSKLMGMDKIGADNKSEGSNFIIQLADEDDGRPLWVTFWGGGNTLAQSIWQVQENRSKSEVEAFLKKLRVYAITDQDRPQKSDFESSSHAWMRYNFSDDLLFIWDECAWKFQNGTGKSNWSEYEKNIQNHGKLGSQYPKYKYGVEGDTPSFLHVLPNGLNNPDEPTQASWGGYSKWGSGEDNIYSYVNYKGNGYDTCRKYMDHFYPAIFNNFAARMDWAKEGDGNRNPIVAIDGDQSIDILTKKPLQGTTVVLDASASSDPDGDTLNYKWWIQPEAGTYSGTVNIQNSDSNKATLEIPANSAGKNFHVVCEVTDNGTPELTSYRRIIFEPTE</sequence>
<dbReference type="Pfam" id="PF21027">
    <property type="entry name" value="Sde0182_C"/>
    <property type="match status" value="1"/>
</dbReference>
<feature type="domain" description="Cellulose-binding Sde182 C-terminal" evidence="2">
    <location>
        <begin position="330"/>
        <end position="409"/>
    </location>
</feature>
<dbReference type="AlphaFoldDB" id="A0A918W111"/>
<dbReference type="GO" id="GO:0016799">
    <property type="term" value="F:hydrolase activity, hydrolyzing N-glycosyl compounds"/>
    <property type="evidence" value="ECO:0007669"/>
    <property type="project" value="InterPro"/>
</dbReference>
<feature type="domain" description="Cellulose-binding Sde182 nucleoside hydrolase-like" evidence="1">
    <location>
        <begin position="1"/>
        <end position="252"/>
    </location>
</feature>
<evidence type="ECO:0000313" key="3">
    <source>
        <dbReference type="EMBL" id="GHA47617.1"/>
    </source>
</evidence>
<proteinExistence type="predicted"/>
<dbReference type="Gene3D" id="3.90.245.10">
    <property type="entry name" value="Ribonucleoside hydrolase-like"/>
    <property type="match status" value="1"/>
</dbReference>
<gene>
    <name evidence="3" type="ORF">GCM10007103_30720</name>
</gene>
<accession>A0A918W111</accession>